<name>A0A8H6TVH8_MYCCL</name>
<protein>
    <submittedName>
        <fullName evidence="2">Uncharacterized protein</fullName>
    </submittedName>
</protein>
<feature type="region of interest" description="Disordered" evidence="1">
    <location>
        <begin position="227"/>
        <end position="289"/>
    </location>
</feature>
<dbReference type="Gene3D" id="6.20.250.70">
    <property type="match status" value="1"/>
</dbReference>
<feature type="compositionally biased region" description="Low complexity" evidence="1">
    <location>
        <begin position="1"/>
        <end position="17"/>
    </location>
</feature>
<comment type="caution">
    <text evidence="2">The sequence shown here is derived from an EMBL/GenBank/DDBJ whole genome shotgun (WGS) entry which is preliminary data.</text>
</comment>
<evidence type="ECO:0000313" key="2">
    <source>
        <dbReference type="EMBL" id="KAF7323486.1"/>
    </source>
</evidence>
<gene>
    <name evidence="2" type="ORF">HMN09_00129800</name>
</gene>
<dbReference type="EMBL" id="JACAZE010000001">
    <property type="protein sequence ID" value="KAF7323486.1"/>
    <property type="molecule type" value="Genomic_DNA"/>
</dbReference>
<dbReference type="Pfam" id="PF08208">
    <property type="entry name" value="RNA_polI_A34"/>
    <property type="match status" value="1"/>
</dbReference>
<feature type="region of interest" description="Disordered" evidence="1">
    <location>
        <begin position="1"/>
        <end position="61"/>
    </location>
</feature>
<accession>A0A8H6TVH8</accession>
<dbReference type="AlphaFoldDB" id="A0A8H6TVH8"/>
<organism evidence="2 3">
    <name type="scientific">Mycena chlorophos</name>
    <name type="common">Agaric fungus</name>
    <name type="synonym">Agaricus chlorophos</name>
    <dbReference type="NCBI Taxonomy" id="658473"/>
    <lineage>
        <taxon>Eukaryota</taxon>
        <taxon>Fungi</taxon>
        <taxon>Dikarya</taxon>
        <taxon>Basidiomycota</taxon>
        <taxon>Agaricomycotina</taxon>
        <taxon>Agaricomycetes</taxon>
        <taxon>Agaricomycetidae</taxon>
        <taxon>Agaricales</taxon>
        <taxon>Marasmiineae</taxon>
        <taxon>Mycenaceae</taxon>
        <taxon>Mycena</taxon>
    </lineage>
</organism>
<evidence type="ECO:0000256" key="1">
    <source>
        <dbReference type="SAM" id="MobiDB-lite"/>
    </source>
</evidence>
<feature type="compositionally biased region" description="Basic and acidic residues" evidence="1">
    <location>
        <begin position="228"/>
        <end position="252"/>
    </location>
</feature>
<sequence length="289" mass="31258">MSSSSGSPSTSRASSESLPEVPLAKNNPSKAARQAKASTTDAGTRNEGTDPHWAYKPPPGAVLLDSSAELGEFDWDALNADEDNELWLIRLPDGLKPKYLENAQLEVPSGSSKGKTAKLGTIQRKRMAYDVWSVGVDDSGADPTEEKAGTSVCGEEIKGISCLLPRRTKKGKLYAAPRAIARTLVVAAQEAAPTPTESMPTTYKNPPREIYPQERLKHAFVPYGAGFKKQEEGAEGNEKMEVDSSPTKGKEVQDEDEQAEKPKKDKSKKRKGDEGASESPKKKKKVKTS</sequence>
<dbReference type="Proteomes" id="UP000613580">
    <property type="component" value="Unassembled WGS sequence"/>
</dbReference>
<evidence type="ECO:0000313" key="3">
    <source>
        <dbReference type="Proteomes" id="UP000613580"/>
    </source>
</evidence>
<keyword evidence="3" id="KW-1185">Reference proteome</keyword>
<dbReference type="InterPro" id="IPR013240">
    <property type="entry name" value="DNA-dir_RNA_pol1_su_RPA34"/>
</dbReference>
<reference evidence="2" key="1">
    <citation type="submission" date="2020-05" db="EMBL/GenBank/DDBJ databases">
        <title>Mycena genomes resolve the evolution of fungal bioluminescence.</title>
        <authorList>
            <person name="Tsai I.J."/>
        </authorList>
    </citation>
    <scope>NUCLEOTIDE SEQUENCE</scope>
    <source>
        <strain evidence="2">110903Hualien_Pintung</strain>
    </source>
</reference>
<proteinExistence type="predicted"/>
<dbReference type="OrthoDB" id="76224at2759"/>
<dbReference type="GO" id="GO:0006360">
    <property type="term" value="P:transcription by RNA polymerase I"/>
    <property type="evidence" value="ECO:0007669"/>
    <property type="project" value="InterPro"/>
</dbReference>